<dbReference type="AlphaFoldDB" id="A6GBI3"/>
<feature type="domain" description="ATP-grasp" evidence="1">
    <location>
        <begin position="80"/>
        <end position="253"/>
    </location>
</feature>
<dbReference type="STRING" id="391625.PPSIR1_18837"/>
<dbReference type="Proteomes" id="UP000005801">
    <property type="component" value="Unassembled WGS sequence"/>
</dbReference>
<dbReference type="InterPro" id="IPR025643">
    <property type="entry name" value="R2K_3"/>
</dbReference>
<proteinExistence type="predicted"/>
<organism evidence="2 3">
    <name type="scientific">Plesiocystis pacifica SIR-1</name>
    <dbReference type="NCBI Taxonomy" id="391625"/>
    <lineage>
        <taxon>Bacteria</taxon>
        <taxon>Pseudomonadati</taxon>
        <taxon>Myxococcota</taxon>
        <taxon>Polyangia</taxon>
        <taxon>Nannocystales</taxon>
        <taxon>Nannocystaceae</taxon>
        <taxon>Plesiocystis</taxon>
    </lineage>
</organism>
<name>A6GBI3_9BACT</name>
<comment type="caution">
    <text evidence="2">The sequence shown here is derived from an EMBL/GenBank/DDBJ whole genome shotgun (WGS) entry which is preliminary data.</text>
</comment>
<sequence>MRWAIQTNLGSRSDAEALAAVCRAQGHAVAPIVRPPFSDAAPELDTDEATVFYGSSSLIDSVVRDGRWRPGAWALDDDYASWIERYGAHMLNVDARFLSLEELAADAELANSEALRFCRPSADSKLIAGQVDSGAALVAWARRVLALEDASMDPDTKLMLAEPVGLSDEWRTFVVDGRVVAGSHYRSYQRLEVSPDLPGEVVAFTEALLARGSPAPVVVVDIARSGSGLYVVEFNGFNSSGFYAAELSAIVAAVSERA</sequence>
<gene>
    <name evidence="2" type="ORF">PPSIR1_18837</name>
</gene>
<keyword evidence="3" id="KW-1185">Reference proteome</keyword>
<evidence type="ECO:0000313" key="3">
    <source>
        <dbReference type="Proteomes" id="UP000005801"/>
    </source>
</evidence>
<dbReference type="eggNOG" id="ENOG5032W3Z">
    <property type="taxonomic scope" value="Bacteria"/>
</dbReference>
<protein>
    <recommendedName>
        <fullName evidence="1">ATP-grasp domain-containing protein</fullName>
    </recommendedName>
</protein>
<evidence type="ECO:0000313" key="2">
    <source>
        <dbReference type="EMBL" id="EDM76787.1"/>
    </source>
</evidence>
<dbReference type="Pfam" id="PF14243">
    <property type="entry name" value="R2K_3"/>
    <property type="match status" value="1"/>
</dbReference>
<evidence type="ECO:0000259" key="1">
    <source>
        <dbReference type="Pfam" id="PF14243"/>
    </source>
</evidence>
<reference evidence="2 3" key="1">
    <citation type="submission" date="2007-06" db="EMBL/GenBank/DDBJ databases">
        <authorList>
            <person name="Shimkets L."/>
            <person name="Ferriera S."/>
            <person name="Johnson J."/>
            <person name="Kravitz S."/>
            <person name="Beeson K."/>
            <person name="Sutton G."/>
            <person name="Rogers Y.-H."/>
            <person name="Friedman R."/>
            <person name="Frazier M."/>
            <person name="Venter J.C."/>
        </authorList>
    </citation>
    <scope>NUCLEOTIDE SEQUENCE [LARGE SCALE GENOMIC DNA]</scope>
    <source>
        <strain evidence="2 3">SIR-1</strain>
    </source>
</reference>
<dbReference type="RefSeq" id="WP_006974074.1">
    <property type="nucleotide sequence ID" value="NZ_ABCS01000058.1"/>
</dbReference>
<dbReference type="OrthoDB" id="8338483at2"/>
<accession>A6GBI3</accession>
<dbReference type="EMBL" id="ABCS01000058">
    <property type="protein sequence ID" value="EDM76787.1"/>
    <property type="molecule type" value="Genomic_DNA"/>
</dbReference>